<dbReference type="Proteomes" id="UP001055811">
    <property type="component" value="Linkage Group LG02"/>
</dbReference>
<name>A0ACB9GJC7_CICIN</name>
<comment type="caution">
    <text evidence="1">The sequence shown here is derived from an EMBL/GenBank/DDBJ whole genome shotgun (WGS) entry which is preliminary data.</text>
</comment>
<gene>
    <name evidence="1" type="ORF">L2E82_13188</name>
</gene>
<reference evidence="1 2" key="2">
    <citation type="journal article" date="2022" name="Mol. Ecol. Resour.">
        <title>The genomes of chicory, endive, great burdock and yacon provide insights into Asteraceae paleo-polyploidization history and plant inulin production.</title>
        <authorList>
            <person name="Fan W."/>
            <person name="Wang S."/>
            <person name="Wang H."/>
            <person name="Wang A."/>
            <person name="Jiang F."/>
            <person name="Liu H."/>
            <person name="Zhao H."/>
            <person name="Xu D."/>
            <person name="Zhang Y."/>
        </authorList>
    </citation>
    <scope>NUCLEOTIDE SEQUENCE [LARGE SCALE GENOMIC DNA]</scope>
    <source>
        <strain evidence="2">cv. Punajuju</strain>
        <tissue evidence="1">Leaves</tissue>
    </source>
</reference>
<organism evidence="1 2">
    <name type="scientific">Cichorium intybus</name>
    <name type="common">Chicory</name>
    <dbReference type="NCBI Taxonomy" id="13427"/>
    <lineage>
        <taxon>Eukaryota</taxon>
        <taxon>Viridiplantae</taxon>
        <taxon>Streptophyta</taxon>
        <taxon>Embryophyta</taxon>
        <taxon>Tracheophyta</taxon>
        <taxon>Spermatophyta</taxon>
        <taxon>Magnoliopsida</taxon>
        <taxon>eudicotyledons</taxon>
        <taxon>Gunneridae</taxon>
        <taxon>Pentapetalae</taxon>
        <taxon>asterids</taxon>
        <taxon>campanulids</taxon>
        <taxon>Asterales</taxon>
        <taxon>Asteraceae</taxon>
        <taxon>Cichorioideae</taxon>
        <taxon>Cichorieae</taxon>
        <taxon>Cichoriinae</taxon>
        <taxon>Cichorium</taxon>
    </lineage>
</organism>
<accession>A0ACB9GJC7</accession>
<evidence type="ECO:0000313" key="2">
    <source>
        <dbReference type="Proteomes" id="UP001055811"/>
    </source>
</evidence>
<reference evidence="2" key="1">
    <citation type="journal article" date="2022" name="Mol. Ecol. Resour.">
        <title>The genomes of chicory, endive, great burdock and yacon provide insights into Asteraceae palaeo-polyploidization history and plant inulin production.</title>
        <authorList>
            <person name="Fan W."/>
            <person name="Wang S."/>
            <person name="Wang H."/>
            <person name="Wang A."/>
            <person name="Jiang F."/>
            <person name="Liu H."/>
            <person name="Zhao H."/>
            <person name="Xu D."/>
            <person name="Zhang Y."/>
        </authorList>
    </citation>
    <scope>NUCLEOTIDE SEQUENCE [LARGE SCALE GENOMIC DNA]</scope>
    <source>
        <strain evidence="2">cv. Punajuju</strain>
    </source>
</reference>
<sequence>MAKATGTTTEETVPQKKKNENKDANVPSKEGDDVMKVGKKQKWETQHVRKSKRMQKPTPALCSPYVERLTSCDKVKAEELNLYKAILSSNKDEDDFIWEMDDVEQLTIGHASYFQVDVPIHWAIIDCWAAYLNILEKFKSAEAPARLFFHTHMMSDMLLNETNLEFNRLGDFIEMMNMYIPNWEVKANLIDVALVIFPIIDGDKYYMLCFDLKEGNSKIIDHIKRKGTVDRIYGPGPRIVQKIFCHWLATVYHPQHIKLMEDEPSIMKMEWKVNQLGPNYGIYLMRHMESYRGEVAGKWKTEVNGKQRNDSSCIGRLRYRYMYNLLTSDYNLYRDKVLTIASKFAKMDVYKKAKLVDEKNEMTRKNDINHRRSC</sequence>
<evidence type="ECO:0000313" key="1">
    <source>
        <dbReference type="EMBL" id="KAI3783125.1"/>
    </source>
</evidence>
<keyword evidence="2" id="KW-1185">Reference proteome</keyword>
<dbReference type="EMBL" id="CM042010">
    <property type="protein sequence ID" value="KAI3783125.1"/>
    <property type="molecule type" value="Genomic_DNA"/>
</dbReference>
<proteinExistence type="predicted"/>
<protein>
    <submittedName>
        <fullName evidence="1">Uncharacterized protein</fullName>
    </submittedName>
</protein>